<organism evidence="5 6">
    <name type="scientific">Pelagibius litoralis</name>
    <dbReference type="NCBI Taxonomy" id="374515"/>
    <lineage>
        <taxon>Bacteria</taxon>
        <taxon>Pseudomonadati</taxon>
        <taxon>Pseudomonadota</taxon>
        <taxon>Alphaproteobacteria</taxon>
        <taxon>Rhodospirillales</taxon>
        <taxon>Rhodovibrionaceae</taxon>
        <taxon>Pelagibius</taxon>
    </lineage>
</organism>
<dbReference type="SMART" id="SM00420">
    <property type="entry name" value="HTH_DEOR"/>
    <property type="match status" value="1"/>
</dbReference>
<dbReference type="SMART" id="SM01134">
    <property type="entry name" value="DeoRC"/>
    <property type="match status" value="1"/>
</dbReference>
<dbReference type="SUPFAM" id="SSF100950">
    <property type="entry name" value="NagB/RpiA/CoA transferase-like"/>
    <property type="match status" value="1"/>
</dbReference>
<keyword evidence="6" id="KW-1185">Reference proteome</keyword>
<evidence type="ECO:0000313" key="5">
    <source>
        <dbReference type="EMBL" id="NIA69221.1"/>
    </source>
</evidence>
<dbReference type="EMBL" id="JAAQPH010000007">
    <property type="protein sequence ID" value="NIA69221.1"/>
    <property type="molecule type" value="Genomic_DNA"/>
</dbReference>
<dbReference type="InterPro" id="IPR037171">
    <property type="entry name" value="NagB/RpiA_transferase-like"/>
</dbReference>
<keyword evidence="3" id="KW-0804">Transcription</keyword>
<dbReference type="PANTHER" id="PTHR30363">
    <property type="entry name" value="HTH-TYPE TRANSCRIPTIONAL REGULATOR SRLR-RELATED"/>
    <property type="match status" value="1"/>
</dbReference>
<dbReference type="SUPFAM" id="SSF46785">
    <property type="entry name" value="Winged helix' DNA-binding domain"/>
    <property type="match status" value="1"/>
</dbReference>
<dbReference type="PROSITE" id="PS51000">
    <property type="entry name" value="HTH_DEOR_2"/>
    <property type="match status" value="1"/>
</dbReference>
<dbReference type="InterPro" id="IPR050313">
    <property type="entry name" value="Carb_Metab_HTH_regulators"/>
</dbReference>
<dbReference type="Pfam" id="PF00455">
    <property type="entry name" value="DeoRC"/>
    <property type="match status" value="1"/>
</dbReference>
<evidence type="ECO:0000259" key="4">
    <source>
        <dbReference type="PROSITE" id="PS51000"/>
    </source>
</evidence>
<dbReference type="Pfam" id="PF08220">
    <property type="entry name" value="HTH_DeoR"/>
    <property type="match status" value="1"/>
</dbReference>
<gene>
    <name evidence="5" type="ORF">HBA54_11530</name>
</gene>
<dbReference type="PROSITE" id="PS00894">
    <property type="entry name" value="HTH_DEOR_1"/>
    <property type="match status" value="1"/>
</dbReference>
<evidence type="ECO:0000256" key="2">
    <source>
        <dbReference type="ARBA" id="ARBA00023125"/>
    </source>
</evidence>
<comment type="caution">
    <text evidence="5">The sequence shown here is derived from an EMBL/GenBank/DDBJ whole genome shotgun (WGS) entry which is preliminary data.</text>
</comment>
<dbReference type="GO" id="GO:0003700">
    <property type="term" value="F:DNA-binding transcription factor activity"/>
    <property type="evidence" value="ECO:0007669"/>
    <property type="project" value="InterPro"/>
</dbReference>
<dbReference type="RefSeq" id="WP_167224566.1">
    <property type="nucleotide sequence ID" value="NZ_JAAQPH010000007.1"/>
</dbReference>
<dbReference type="PRINTS" id="PR00037">
    <property type="entry name" value="HTHLACR"/>
</dbReference>
<feature type="domain" description="HTH deoR-type" evidence="4">
    <location>
        <begin position="3"/>
        <end position="58"/>
    </location>
</feature>
<dbReference type="InterPro" id="IPR001034">
    <property type="entry name" value="DeoR_HTH"/>
</dbReference>
<dbReference type="InterPro" id="IPR036390">
    <property type="entry name" value="WH_DNA-bd_sf"/>
</dbReference>
<dbReference type="InterPro" id="IPR018356">
    <property type="entry name" value="Tscrpt_reg_HTH_DeoR_CS"/>
</dbReference>
<dbReference type="Gene3D" id="1.10.10.10">
    <property type="entry name" value="Winged helix-like DNA-binding domain superfamily/Winged helix DNA-binding domain"/>
    <property type="match status" value="1"/>
</dbReference>
<dbReference type="InterPro" id="IPR014036">
    <property type="entry name" value="DeoR-like_C"/>
</dbReference>
<name>A0A967EXH1_9PROT</name>
<protein>
    <submittedName>
        <fullName evidence="5">DeoR/GlpR transcriptional regulator</fullName>
    </submittedName>
</protein>
<dbReference type="AlphaFoldDB" id="A0A967EXH1"/>
<reference evidence="5" key="1">
    <citation type="submission" date="2020-03" db="EMBL/GenBank/DDBJ databases">
        <title>Genome of Pelagibius litoralis DSM 21314T.</title>
        <authorList>
            <person name="Wang G."/>
        </authorList>
    </citation>
    <scope>NUCLEOTIDE SEQUENCE</scope>
    <source>
        <strain evidence="5">DSM 21314</strain>
    </source>
</reference>
<evidence type="ECO:0000313" key="6">
    <source>
        <dbReference type="Proteomes" id="UP000761264"/>
    </source>
</evidence>
<dbReference type="PANTHER" id="PTHR30363:SF44">
    <property type="entry name" value="AGA OPERON TRANSCRIPTIONAL REPRESSOR-RELATED"/>
    <property type="match status" value="1"/>
</dbReference>
<dbReference type="Proteomes" id="UP000761264">
    <property type="component" value="Unassembled WGS sequence"/>
</dbReference>
<dbReference type="GO" id="GO:0003677">
    <property type="term" value="F:DNA binding"/>
    <property type="evidence" value="ECO:0007669"/>
    <property type="project" value="UniProtKB-KW"/>
</dbReference>
<evidence type="ECO:0000256" key="1">
    <source>
        <dbReference type="ARBA" id="ARBA00023015"/>
    </source>
</evidence>
<proteinExistence type="predicted"/>
<dbReference type="InterPro" id="IPR036388">
    <property type="entry name" value="WH-like_DNA-bd_sf"/>
</dbReference>
<keyword evidence="1" id="KW-0805">Transcription regulation</keyword>
<evidence type="ECO:0000256" key="3">
    <source>
        <dbReference type="ARBA" id="ARBA00023163"/>
    </source>
</evidence>
<accession>A0A967EXH1</accession>
<keyword evidence="2" id="KW-0238">DNA-binding</keyword>
<sequence length="251" mass="26726">MRPRMRQARIAELVQKHRQVTVDALAARFEASRETIRRDLSTLAESGAVQKFHGGARLPRTEPEGPFQERMAQNAAAKQTIATKAAALFSPGQTLFIDTGSTTLLCAQEIAKMNGLTVVTNSSRIAATIAAQGNGSSVFLVGGRFDGDNRETLGPTAIAQIATFRADHAVITIGALDAQGGIMDFNIDEAQIARAMIDNADSVVVLADSSKFGQRGSFKVCPLERVHTLVTDKLPGAALQKVLAAAKITVR</sequence>
<dbReference type="Gene3D" id="3.40.50.1360">
    <property type="match status" value="1"/>
</dbReference>